<feature type="compositionally biased region" description="Acidic residues" evidence="1">
    <location>
        <begin position="832"/>
        <end position="841"/>
    </location>
</feature>
<gene>
    <name evidence="2" type="ORF">F5878DRAFT_665992</name>
</gene>
<feature type="compositionally biased region" description="Low complexity" evidence="1">
    <location>
        <begin position="50"/>
        <end position="59"/>
    </location>
</feature>
<reference evidence="2" key="1">
    <citation type="submission" date="2022-08" db="EMBL/GenBank/DDBJ databases">
        <authorList>
            <consortium name="DOE Joint Genome Institute"/>
            <person name="Min B."/>
            <person name="Riley R."/>
            <person name="Sierra-Patev S."/>
            <person name="Naranjo-Ortiz M."/>
            <person name="Looney B."/>
            <person name="Konkel Z."/>
            <person name="Slot J.C."/>
            <person name="Sakamoto Y."/>
            <person name="Steenwyk J.L."/>
            <person name="Rokas A."/>
            <person name="Carro J."/>
            <person name="Camarero S."/>
            <person name="Ferreira P."/>
            <person name="Molpeceres G."/>
            <person name="Ruiz-Duenas F.J."/>
            <person name="Serrano A."/>
            <person name="Henrissat B."/>
            <person name="Drula E."/>
            <person name="Hughes K.W."/>
            <person name="Mata J.L."/>
            <person name="Ishikawa N.K."/>
            <person name="Vargas-Isla R."/>
            <person name="Ushijima S."/>
            <person name="Smith C.A."/>
            <person name="Ahrendt S."/>
            <person name="Andreopoulos W."/>
            <person name="He G."/>
            <person name="Labutti K."/>
            <person name="Lipzen A."/>
            <person name="Ng V."/>
            <person name="Sandor L."/>
            <person name="Barry K."/>
            <person name="Martinez A.T."/>
            <person name="Xiao Y."/>
            <person name="Gibbons J.G."/>
            <person name="Terashima K."/>
            <person name="Hibbett D.S."/>
            <person name="Grigoriev I.V."/>
        </authorList>
    </citation>
    <scope>NUCLEOTIDE SEQUENCE</scope>
    <source>
        <strain evidence="2">TFB9207</strain>
    </source>
</reference>
<protein>
    <submittedName>
        <fullName evidence="2">Uncharacterized protein</fullName>
    </submittedName>
</protein>
<keyword evidence="3" id="KW-1185">Reference proteome</keyword>
<feature type="compositionally biased region" description="Polar residues" evidence="1">
    <location>
        <begin position="842"/>
        <end position="854"/>
    </location>
</feature>
<feature type="compositionally biased region" description="Basic residues" evidence="1">
    <location>
        <begin position="1021"/>
        <end position="1039"/>
    </location>
</feature>
<feature type="compositionally biased region" description="Polar residues" evidence="1">
    <location>
        <begin position="1"/>
        <end position="11"/>
    </location>
</feature>
<dbReference type="PANTHER" id="PTHR36721">
    <property type="entry name" value="PROLINE-RICH FAMILY PROTEIN"/>
    <property type="match status" value="1"/>
</dbReference>
<dbReference type="PANTHER" id="PTHR36721:SF1">
    <property type="entry name" value="OS04G0446401 PROTEIN"/>
    <property type="match status" value="1"/>
</dbReference>
<sequence>MAQVSAVNNAKTRAAKSKARNGNARMQVMESVTIARTRSQKRNQLKQPSRRSPSVASAAEPDDTEQHKILDPPPNTSPASSSPQPVAESLSAAGAAPSHASPTPVPGSSAAPAAPHDDSVGQAQMIREGWYLLKSYAEDEATPDEVSDFLKLVKEPQLDKAFADIMGCEPDEDSRRNALIEMVNSKIHVLEASTKIIPKKLQTTFQPPFSRQDDSASRPPTTHPSPVPSNPGSPSAAAPPSPAPSPPSPPSPPLPPSHHLPAVAPLVNENPVSPPSTHIFRTVRTLASDVPPTSPSPMTLAGAEHVPGPKTVPAETRPGRSDPVVLERRRKLLALAGKASDRLSEETPVAGSSETHEKKKKKPIQKNRKDKGKQRALTPPPVSEEEVMDESEEKRRKGRLSKAVKVEAFAIRRRYQEELEALAKRSGKNLSTLLEVVGDVVPDNRSLNPWNAFQQYAVHPDGLGMRTGVNRTEAQLKEEIRKRYSKLQDGEVEPGKLDLDGIMDWYWTEMAHETVEERTRGYTRKEIEKLCLPFINRSNQLYEARGLCGIGWLVDPVSALAVPWGSDPLYIAMRDANPAQITAQAVDYGSMFHNQLMVQSQSNAGLDPEKQVLVNRFMEDGNNKVVLRGLLKDVLLWSLRDTRPNKDFKQMKWGSAFADLCFQEKIKLVNYPADLKPIGPPDGITGAALVPVHHMKTIVKQYVRFWQQEAREKKAIAAKERDVTSLFDDDDDVSDPNGHHKVFLEDLVRFVPWSDDEKQFSLKHQANIGILLQKPQGDDDPVVLTRVLHSKVFLKRAAARQIKIQLPKEMQKGGEESDREKTSDDDPKSSTEDSDSSEDDTVPQSRNLRNNVGSGSRGHPKSQRSRPKDSRKSQVEDVGSSDEDMVSPLRKSRNNVGSGSRGEPNIQTRPINPRKRLQPQTEDVDSGEDDMVRPLRKLRGGSGLRGPKITRKRLQKRDQDSDDSEDDVVPGQHHIHSKKTDKEQRPRPRPRMIPPGGTRTIIQGPVLSPEETDESLEERPKKRARIEKKDRSRKRKRDA</sequence>
<dbReference type="EMBL" id="MU806783">
    <property type="protein sequence ID" value="KAJ3833057.1"/>
    <property type="molecule type" value="Genomic_DNA"/>
</dbReference>
<feature type="compositionally biased region" description="Basic and acidic residues" evidence="1">
    <location>
        <begin position="809"/>
        <end position="831"/>
    </location>
</feature>
<comment type="caution">
    <text evidence="2">The sequence shown here is derived from an EMBL/GenBank/DDBJ whole genome shotgun (WGS) entry which is preliminary data.</text>
</comment>
<feature type="compositionally biased region" description="Low complexity" evidence="1">
    <location>
        <begin position="77"/>
        <end position="114"/>
    </location>
</feature>
<feature type="compositionally biased region" description="Basic and acidic residues" evidence="1">
    <location>
        <begin position="866"/>
        <end position="875"/>
    </location>
</feature>
<proteinExistence type="predicted"/>
<name>A0AA38UC00_9AGAR</name>
<feature type="compositionally biased region" description="Pro residues" evidence="1">
    <location>
        <begin position="221"/>
        <end position="258"/>
    </location>
</feature>
<evidence type="ECO:0000313" key="3">
    <source>
        <dbReference type="Proteomes" id="UP001163846"/>
    </source>
</evidence>
<dbReference type="AlphaFoldDB" id="A0AA38UC00"/>
<evidence type="ECO:0000313" key="2">
    <source>
        <dbReference type="EMBL" id="KAJ3833057.1"/>
    </source>
</evidence>
<feature type="compositionally biased region" description="Basic residues" evidence="1">
    <location>
        <begin position="358"/>
        <end position="374"/>
    </location>
</feature>
<dbReference type="Proteomes" id="UP001163846">
    <property type="component" value="Unassembled WGS sequence"/>
</dbReference>
<feature type="region of interest" description="Disordered" evidence="1">
    <location>
        <begin position="1"/>
        <end position="122"/>
    </location>
</feature>
<evidence type="ECO:0000256" key="1">
    <source>
        <dbReference type="SAM" id="MobiDB-lite"/>
    </source>
</evidence>
<feature type="region of interest" description="Disordered" evidence="1">
    <location>
        <begin position="805"/>
        <end position="1039"/>
    </location>
</feature>
<accession>A0AA38UC00</accession>
<feature type="region of interest" description="Disordered" evidence="1">
    <location>
        <begin position="196"/>
        <end position="399"/>
    </location>
</feature>
<organism evidence="2 3">
    <name type="scientific">Lentinula raphanica</name>
    <dbReference type="NCBI Taxonomy" id="153919"/>
    <lineage>
        <taxon>Eukaryota</taxon>
        <taxon>Fungi</taxon>
        <taxon>Dikarya</taxon>
        <taxon>Basidiomycota</taxon>
        <taxon>Agaricomycotina</taxon>
        <taxon>Agaricomycetes</taxon>
        <taxon>Agaricomycetidae</taxon>
        <taxon>Agaricales</taxon>
        <taxon>Marasmiineae</taxon>
        <taxon>Omphalotaceae</taxon>
        <taxon>Lentinula</taxon>
    </lineage>
</organism>